<gene>
    <name evidence="3" type="ORF">KRQ00_003853</name>
</gene>
<dbReference type="RefSeq" id="WP_021379426.1">
    <property type="nucleotide sequence ID" value="NZ_BIQX01000004.1"/>
</dbReference>
<reference evidence="3" key="1">
    <citation type="journal article" date="2018" name="Genome Biol.">
        <title>SKESA: strategic k-mer extension for scrupulous assemblies.</title>
        <authorList>
            <person name="Souvorov A."/>
            <person name="Agarwala R."/>
            <person name="Lipman D.J."/>
        </authorList>
    </citation>
    <scope>NUCLEOTIDE SEQUENCE</scope>
    <source>
        <strain evidence="3">Clostridioides</strain>
    </source>
</reference>
<organism evidence="3 4">
    <name type="scientific">Clostridioides difficile</name>
    <name type="common">Peptoclostridium difficile</name>
    <dbReference type="NCBI Taxonomy" id="1496"/>
    <lineage>
        <taxon>Bacteria</taxon>
        <taxon>Bacillati</taxon>
        <taxon>Bacillota</taxon>
        <taxon>Clostridia</taxon>
        <taxon>Peptostreptococcales</taxon>
        <taxon>Peptostreptococcaceae</taxon>
        <taxon>Clostridioides</taxon>
    </lineage>
</organism>
<dbReference type="EMBL" id="DAEQIJ010000034">
    <property type="protein sequence ID" value="HBH2622031.1"/>
    <property type="molecule type" value="Genomic_DNA"/>
</dbReference>
<evidence type="ECO:0000313" key="3">
    <source>
        <dbReference type="EMBL" id="HBH2622031.1"/>
    </source>
</evidence>
<name>A0A9P3YUQ7_CLODI</name>
<dbReference type="Pfam" id="PF06810">
    <property type="entry name" value="Phage_scaffold"/>
    <property type="match status" value="1"/>
</dbReference>
<accession>A0A9P3YUQ7</accession>
<dbReference type="AlphaFoldDB" id="A0A9P3YUQ7"/>
<proteinExistence type="predicted"/>
<comment type="caution">
    <text evidence="3">The sequence shown here is derived from an EMBL/GenBank/DDBJ whole genome shotgun (WGS) entry which is preliminary data.</text>
</comment>
<evidence type="ECO:0000313" key="4">
    <source>
        <dbReference type="Proteomes" id="UP000879542"/>
    </source>
</evidence>
<protein>
    <submittedName>
        <fullName evidence="3">Phage scaffolding protein</fullName>
    </submittedName>
</protein>
<keyword evidence="1" id="KW-0175">Coiled coil</keyword>
<reference evidence="3" key="2">
    <citation type="submission" date="2021-06" db="EMBL/GenBank/DDBJ databases">
        <authorList>
            <consortium name="NCBI Pathogen Detection Project"/>
        </authorList>
    </citation>
    <scope>NUCLEOTIDE SEQUENCE</scope>
    <source>
        <strain evidence="3">Clostridioides</strain>
    </source>
</reference>
<dbReference type="Proteomes" id="UP000879542">
    <property type="component" value="Unassembled WGS sequence"/>
</dbReference>
<evidence type="ECO:0000256" key="1">
    <source>
        <dbReference type="SAM" id="Coils"/>
    </source>
</evidence>
<evidence type="ECO:0000256" key="2">
    <source>
        <dbReference type="SAM" id="MobiDB-lite"/>
    </source>
</evidence>
<feature type="coiled-coil region" evidence="1">
    <location>
        <begin position="24"/>
        <end position="90"/>
    </location>
</feature>
<feature type="region of interest" description="Disordered" evidence="2">
    <location>
        <begin position="171"/>
        <end position="190"/>
    </location>
</feature>
<dbReference type="InterPro" id="IPR009636">
    <property type="entry name" value="SCAF"/>
</dbReference>
<sequence>MKKGELIALGLSEEDAKKVEAESLKELENYINKIEYEKVKEELKASKEAIEGFKDGMTKEQIEELKKGYETKLTAKDEEYQKKLKEKEQKEFDMALENELIKLNVHSTKAAKAELDLEKIKYENGAFTGLKEQTDTWSTQKSFLIKTGETKINYNPDNGKKNTLSRAENIAKEKNEEGSKNPYADAWSIK</sequence>